<keyword evidence="1" id="KW-0812">Transmembrane</keyword>
<keyword evidence="3" id="KW-1185">Reference proteome</keyword>
<organism evidence="2 3">
    <name type="scientific">Caulobacter zeae</name>
    <dbReference type="NCBI Taxonomy" id="2055137"/>
    <lineage>
        <taxon>Bacteria</taxon>
        <taxon>Pseudomonadati</taxon>
        <taxon>Pseudomonadota</taxon>
        <taxon>Alphaproteobacteria</taxon>
        <taxon>Caulobacterales</taxon>
        <taxon>Caulobacteraceae</taxon>
        <taxon>Caulobacter</taxon>
    </lineage>
</organism>
<dbReference type="Proteomes" id="UP000234479">
    <property type="component" value="Unassembled WGS sequence"/>
</dbReference>
<dbReference type="EMBL" id="PJRS01000011">
    <property type="protein sequence ID" value="PLR27763.1"/>
    <property type="molecule type" value="Genomic_DNA"/>
</dbReference>
<proteinExistence type="predicted"/>
<evidence type="ECO:0000313" key="3">
    <source>
        <dbReference type="Proteomes" id="UP000234479"/>
    </source>
</evidence>
<gene>
    <name evidence="2" type="ORF">SGCZBJ_05230</name>
</gene>
<dbReference type="AlphaFoldDB" id="A0A2N5DNX3"/>
<keyword evidence="1" id="KW-0472">Membrane</keyword>
<keyword evidence="1" id="KW-1133">Transmembrane helix</keyword>
<comment type="caution">
    <text evidence="2">The sequence shown here is derived from an EMBL/GenBank/DDBJ whole genome shotgun (WGS) entry which is preliminary data.</text>
</comment>
<reference evidence="2 3" key="1">
    <citation type="submission" date="2017-12" db="EMBL/GenBank/DDBJ databases">
        <title>The genome sequence of Caulobacter sp. 410.</title>
        <authorList>
            <person name="Gao J."/>
            <person name="Mao X."/>
            <person name="Sun J."/>
        </authorList>
    </citation>
    <scope>NUCLEOTIDE SEQUENCE [LARGE SCALE GENOMIC DNA]</scope>
    <source>
        <strain evidence="2 3">410</strain>
    </source>
</reference>
<evidence type="ECO:0000256" key="1">
    <source>
        <dbReference type="SAM" id="Phobius"/>
    </source>
</evidence>
<evidence type="ECO:0000313" key="2">
    <source>
        <dbReference type="EMBL" id="PLR27763.1"/>
    </source>
</evidence>
<dbReference type="RefSeq" id="WP_101716967.1">
    <property type="nucleotide sequence ID" value="NZ_PJRS01000011.1"/>
</dbReference>
<name>A0A2N5DNX3_9CAUL</name>
<feature type="transmembrane region" description="Helical" evidence="1">
    <location>
        <begin position="117"/>
        <end position="135"/>
    </location>
</feature>
<accession>A0A2N5DNX3</accession>
<protein>
    <submittedName>
        <fullName evidence="2">Uncharacterized protein</fullName>
    </submittedName>
</protein>
<sequence>MSPCTGLVLRAPLHGDPVVETALLAVRDRLLKASVNWASVRDDQVVFRQTYFPTAGRPGGIGGGLFRGFKRGVISIEPERGETSLVLRLHRMWSGELLGLVGFPVMVWFSSRELAPFAAGFSLLLLALVLIGVGVRRVRMQRWLEATVNQLP</sequence>